<dbReference type="InParanoid" id="D8LTF7"/>
<dbReference type="InterPro" id="IPR017255">
    <property type="entry name" value="AcTrfase_GNAT_prd"/>
</dbReference>
<keyword evidence="6" id="KW-1185">Reference proteome</keyword>
<dbReference type="PANTHER" id="PTHR45896">
    <property type="entry name" value="N-ALPHA-ACETYLTRANSFERASE 30"/>
    <property type="match status" value="1"/>
</dbReference>
<comment type="similarity">
    <text evidence="3">Belongs to the acetyltransferase family. MAK3 subfamily.</text>
</comment>
<dbReference type="SUPFAM" id="SSF55729">
    <property type="entry name" value="Acyl-CoA N-acyltransferases (Nat)"/>
    <property type="match status" value="1"/>
</dbReference>
<dbReference type="PANTHER" id="PTHR45896:SF1">
    <property type="entry name" value="N-ALPHA-ACETYLTRANSFERASE 30"/>
    <property type="match status" value="1"/>
</dbReference>
<dbReference type="PROSITE" id="PS51186">
    <property type="entry name" value="GNAT"/>
    <property type="match status" value="1"/>
</dbReference>
<dbReference type="Gene3D" id="3.40.630.30">
    <property type="match status" value="1"/>
</dbReference>
<dbReference type="STRING" id="2880.D8LTF7"/>
<dbReference type="Proteomes" id="UP000002630">
    <property type="component" value="Linkage Group LG15"/>
</dbReference>
<dbReference type="CDD" id="cd04301">
    <property type="entry name" value="NAT_SF"/>
    <property type="match status" value="1"/>
</dbReference>
<evidence type="ECO:0000313" key="6">
    <source>
        <dbReference type="Proteomes" id="UP000002630"/>
    </source>
</evidence>
<reference evidence="5 6" key="1">
    <citation type="journal article" date="2010" name="Nature">
        <title>The Ectocarpus genome and the independent evolution of multicellularity in brown algae.</title>
        <authorList>
            <person name="Cock J.M."/>
            <person name="Sterck L."/>
            <person name="Rouze P."/>
            <person name="Scornet D."/>
            <person name="Allen A.E."/>
            <person name="Amoutzias G."/>
            <person name="Anthouard V."/>
            <person name="Artiguenave F."/>
            <person name="Aury J.M."/>
            <person name="Badger J.H."/>
            <person name="Beszteri B."/>
            <person name="Billiau K."/>
            <person name="Bonnet E."/>
            <person name="Bothwell J.H."/>
            <person name="Bowler C."/>
            <person name="Boyen C."/>
            <person name="Brownlee C."/>
            <person name="Carrano C.J."/>
            <person name="Charrier B."/>
            <person name="Cho G.Y."/>
            <person name="Coelho S.M."/>
            <person name="Collen J."/>
            <person name="Corre E."/>
            <person name="Da Silva C."/>
            <person name="Delage L."/>
            <person name="Delaroque N."/>
            <person name="Dittami S.M."/>
            <person name="Doulbeau S."/>
            <person name="Elias M."/>
            <person name="Farnham G."/>
            <person name="Gachon C.M."/>
            <person name="Gschloessl B."/>
            <person name="Heesch S."/>
            <person name="Jabbari K."/>
            <person name="Jubin C."/>
            <person name="Kawai H."/>
            <person name="Kimura K."/>
            <person name="Kloareg B."/>
            <person name="Kupper F.C."/>
            <person name="Lang D."/>
            <person name="Le Bail A."/>
            <person name="Leblanc C."/>
            <person name="Lerouge P."/>
            <person name="Lohr M."/>
            <person name="Lopez P.J."/>
            <person name="Martens C."/>
            <person name="Maumus F."/>
            <person name="Michel G."/>
            <person name="Miranda-Saavedra D."/>
            <person name="Morales J."/>
            <person name="Moreau H."/>
            <person name="Motomura T."/>
            <person name="Nagasato C."/>
            <person name="Napoli C.A."/>
            <person name="Nelson D.R."/>
            <person name="Nyvall-Collen P."/>
            <person name="Peters A.F."/>
            <person name="Pommier C."/>
            <person name="Potin P."/>
            <person name="Poulain J."/>
            <person name="Quesneville H."/>
            <person name="Read B."/>
            <person name="Rensing S.A."/>
            <person name="Ritter A."/>
            <person name="Rousvoal S."/>
            <person name="Samanta M."/>
            <person name="Samson G."/>
            <person name="Schroeder D.C."/>
            <person name="Segurens B."/>
            <person name="Strittmatter M."/>
            <person name="Tonon T."/>
            <person name="Tregear J.W."/>
            <person name="Valentin K."/>
            <person name="von Dassow P."/>
            <person name="Yamagishi T."/>
            <person name="Van de Peer Y."/>
            <person name="Wincker P."/>
        </authorList>
    </citation>
    <scope>NUCLEOTIDE SEQUENCE [LARGE SCALE GENOMIC DNA]</scope>
    <source>
        <strain evidence="6">Ec32 / CCAP1310/4</strain>
    </source>
</reference>
<dbReference type="GO" id="GO:0004596">
    <property type="term" value="F:protein-N-terminal amino-acid acetyltransferase activity"/>
    <property type="evidence" value="ECO:0007669"/>
    <property type="project" value="InterPro"/>
</dbReference>
<dbReference type="AlphaFoldDB" id="D8LTF7"/>
<keyword evidence="2" id="KW-0012">Acyltransferase</keyword>
<evidence type="ECO:0000256" key="1">
    <source>
        <dbReference type="ARBA" id="ARBA00022679"/>
    </source>
</evidence>
<dbReference type="eggNOG" id="KOG3139">
    <property type="taxonomic scope" value="Eukaryota"/>
</dbReference>
<dbReference type="InterPro" id="IPR000182">
    <property type="entry name" value="GNAT_dom"/>
</dbReference>
<dbReference type="EMBL" id="FN649056">
    <property type="protein sequence ID" value="CBN78067.1"/>
    <property type="molecule type" value="Genomic_DNA"/>
</dbReference>
<sequence length="170" mass="18962">MSPVGQDSSSAAVVSGVDAVRLVEYEDERQLSDIMALVDRDLSEPYSIFTYRYFLHNWPGLCFVAKAGERTVGSIVCKAEREVEDDPLTGYIAMLAVDTSFRKHGIGTALASKAIEAMRDLGCEEVVLETEVTNGGALNLYTKLGFSKNERLMKYYLNGVDAFRLKLWFR</sequence>
<gene>
    <name evidence="5" type="ORF">Esi_0082_0108</name>
</gene>
<dbReference type="InterPro" id="IPR044542">
    <property type="entry name" value="NAA30-like"/>
</dbReference>
<evidence type="ECO:0000259" key="4">
    <source>
        <dbReference type="PROSITE" id="PS51186"/>
    </source>
</evidence>
<dbReference type="PIRSF" id="PIRSF037663">
    <property type="entry name" value="Acetyltransf_GNAT_prd"/>
    <property type="match status" value="1"/>
</dbReference>
<feature type="domain" description="N-acetyltransferase" evidence="4">
    <location>
        <begin position="20"/>
        <end position="170"/>
    </location>
</feature>
<dbReference type="EMBL" id="FN649740">
    <property type="protein sequence ID" value="CBN78067.1"/>
    <property type="molecule type" value="Genomic_DNA"/>
</dbReference>
<dbReference type="FunCoup" id="D8LTF7">
    <property type="interactions" value="285"/>
</dbReference>
<dbReference type="InterPro" id="IPR016181">
    <property type="entry name" value="Acyl_CoA_acyltransferase"/>
</dbReference>
<protein>
    <recommendedName>
        <fullName evidence="4">N-acetyltransferase domain-containing protein</fullName>
    </recommendedName>
</protein>
<dbReference type="Pfam" id="PF00583">
    <property type="entry name" value="Acetyltransf_1"/>
    <property type="match status" value="1"/>
</dbReference>
<evidence type="ECO:0000256" key="3">
    <source>
        <dbReference type="ARBA" id="ARBA00024025"/>
    </source>
</evidence>
<evidence type="ECO:0000313" key="5">
    <source>
        <dbReference type="EMBL" id="CBN78067.1"/>
    </source>
</evidence>
<evidence type="ECO:0000256" key="2">
    <source>
        <dbReference type="ARBA" id="ARBA00023315"/>
    </source>
</evidence>
<accession>D8LTF7</accession>
<dbReference type="OrthoDB" id="249099at2759"/>
<organism evidence="5 6">
    <name type="scientific">Ectocarpus siliculosus</name>
    <name type="common">Brown alga</name>
    <name type="synonym">Conferva siliculosa</name>
    <dbReference type="NCBI Taxonomy" id="2880"/>
    <lineage>
        <taxon>Eukaryota</taxon>
        <taxon>Sar</taxon>
        <taxon>Stramenopiles</taxon>
        <taxon>Ochrophyta</taxon>
        <taxon>PX clade</taxon>
        <taxon>Phaeophyceae</taxon>
        <taxon>Ectocarpales</taxon>
        <taxon>Ectocarpaceae</taxon>
        <taxon>Ectocarpus</taxon>
    </lineage>
</organism>
<dbReference type="GO" id="GO:0031417">
    <property type="term" value="C:NatC complex"/>
    <property type="evidence" value="ECO:0007669"/>
    <property type="project" value="TreeGrafter"/>
</dbReference>
<dbReference type="OMA" id="EDIQYTN"/>
<keyword evidence="1" id="KW-0808">Transferase</keyword>
<name>D8LTF7_ECTSI</name>
<proteinExistence type="inferred from homology"/>